<proteinExistence type="predicted"/>
<gene>
    <name evidence="2" type="ORF">G6R29_06465</name>
</gene>
<keyword evidence="3" id="KW-1185">Reference proteome</keyword>
<protein>
    <submittedName>
        <fullName evidence="2">Uncharacterized protein</fullName>
    </submittedName>
</protein>
<evidence type="ECO:0000313" key="3">
    <source>
        <dbReference type="Proteomes" id="UP001519504"/>
    </source>
</evidence>
<name>A0ABS5R1C2_9LACO</name>
<dbReference type="EMBL" id="JAAMFK010000013">
    <property type="protein sequence ID" value="MBS9339244.1"/>
    <property type="molecule type" value="Genomic_DNA"/>
</dbReference>
<sequence>MKKIIFTIMLCISFFGFLSMHVSADSDTVTVSNKAELKKALSNNTLNIQLSNDIHYGDSDSFYIQSNVNIFGNGHSMLDDGSSQTNFAAGFYLQKANLKVSYNDLVFGDSTHIQTWGGILQNALQVDLTINNVNYVGSSAAQPFYLSNNSTVTFIGKNYFSSSIGSGSGQEFMEGGQMIFAENSVTQIDHYTSTSTLSFYWPKKTGSLDIRKNAQVKINTNKKYLVYGSNLNINLDEGASLLLNNSSYGMTMTNGYKTSISLLDRSYFQAVGNGSFGNQYRNVVNFTTNNPAGIVFKNTQKTGVFYNNVTLNSSGTYPYSFKYDNNGVPKIMAAPFKTWTLNNGLFGSNGSEVNYRPDVTFLGNVNSNVQNNPIVSEINFSDLGITGPFTYKGTDYKIYNQSLVSDVDSEKSQSTISNDKTSVYNGYVTNGSATINEVPAGDYVIYLRSSGETSSGIVYSNWVEKKVTVKKTLLSITVPIETAFAISDNSPFVSNDQYQIVNNSNFPTSYHIGSVRNQESSISLVERISSNTPNNSLYLAIKDTLNNILNFVTIVGGQISVSAFGGKSIFNIVGQYKGPISYSHVDSFGYIMNLVFQ</sequence>
<accession>A0ABS5R1C2</accession>
<evidence type="ECO:0000313" key="2">
    <source>
        <dbReference type="EMBL" id="MBS9339244.1"/>
    </source>
</evidence>
<reference evidence="2 3" key="1">
    <citation type="submission" date="2020-02" db="EMBL/GenBank/DDBJ databases">
        <title>Fructobacillus sp. isolated from paper mulberry of Taiwan.</title>
        <authorList>
            <person name="Lin S.-T."/>
        </authorList>
    </citation>
    <scope>NUCLEOTIDE SEQUENCE [LARGE SCALE GENOMIC DNA]</scope>
    <source>
        <strain evidence="2 3">M2-14</strain>
    </source>
</reference>
<comment type="caution">
    <text evidence="2">The sequence shown here is derived from an EMBL/GenBank/DDBJ whole genome shotgun (WGS) entry which is preliminary data.</text>
</comment>
<feature type="chain" id="PRO_5045089247" evidence="1">
    <location>
        <begin position="25"/>
        <end position="597"/>
    </location>
</feature>
<feature type="signal peptide" evidence="1">
    <location>
        <begin position="1"/>
        <end position="24"/>
    </location>
</feature>
<dbReference type="Proteomes" id="UP001519504">
    <property type="component" value="Unassembled WGS sequence"/>
</dbReference>
<keyword evidence="1" id="KW-0732">Signal</keyword>
<evidence type="ECO:0000256" key="1">
    <source>
        <dbReference type="SAM" id="SignalP"/>
    </source>
</evidence>
<dbReference type="RefSeq" id="WP_213809525.1">
    <property type="nucleotide sequence ID" value="NZ_JAAMFK010000013.1"/>
</dbReference>
<organism evidence="2 3">
    <name type="scientific">Fructobacillus broussonetiae</name>
    <dbReference type="NCBI Taxonomy" id="2713173"/>
    <lineage>
        <taxon>Bacteria</taxon>
        <taxon>Bacillati</taxon>
        <taxon>Bacillota</taxon>
        <taxon>Bacilli</taxon>
        <taxon>Lactobacillales</taxon>
        <taxon>Lactobacillaceae</taxon>
        <taxon>Fructobacillus</taxon>
    </lineage>
</organism>